<gene>
    <name evidence="1" type="ORF">BJX66DRAFT_295944</name>
</gene>
<sequence>MNIDLYPGVAHATSLNTSKHRDIVTSIQEQSRLGCEYVKLENVSPSKFREFADSPLSHNFRLSYSTHDRILIVKTPGFVHETITGLFRQELEIQLTMQGVSREVTCRSSPAHTNGTFTKMPDACWAPRATDEITVVLETASSESAQQLKTDAHGWIESIGDSVKTCITIDFRGRDALTFQVWQLGRKPRWSTRLADPALAICVQSVEVRRESSTTVLQGFTSPDGTSKNTPNDCITLELGLFVGRPRKPHEKDIVFDAGLLRYIASEFWMLLDTHTMRQRRL</sequence>
<reference evidence="1 2" key="1">
    <citation type="submission" date="2024-07" db="EMBL/GenBank/DDBJ databases">
        <title>Section-level genome sequencing and comparative genomics of Aspergillus sections Usti and Cavernicolus.</title>
        <authorList>
            <consortium name="Lawrence Berkeley National Laboratory"/>
            <person name="Nybo J.L."/>
            <person name="Vesth T.C."/>
            <person name="Theobald S."/>
            <person name="Frisvad J.C."/>
            <person name="Larsen T.O."/>
            <person name="Kjaerboelling I."/>
            <person name="Rothschild-Mancinelli K."/>
            <person name="Lyhne E.K."/>
            <person name="Kogle M.E."/>
            <person name="Barry K."/>
            <person name="Clum A."/>
            <person name="Na H."/>
            <person name="Ledsgaard L."/>
            <person name="Lin J."/>
            <person name="Lipzen A."/>
            <person name="Kuo A."/>
            <person name="Riley R."/>
            <person name="Mondo S."/>
            <person name="Labutti K."/>
            <person name="Haridas S."/>
            <person name="Pangalinan J."/>
            <person name="Salamov A.A."/>
            <person name="Simmons B.A."/>
            <person name="Magnuson J.K."/>
            <person name="Chen J."/>
            <person name="Drula E."/>
            <person name="Henrissat B."/>
            <person name="Wiebenga A."/>
            <person name="Lubbers R.J."/>
            <person name="Gomes A.C."/>
            <person name="Makela M.R."/>
            <person name="Stajich J."/>
            <person name="Grigoriev I.V."/>
            <person name="Mortensen U.H."/>
            <person name="De Vries R.P."/>
            <person name="Baker S.E."/>
            <person name="Andersen M.R."/>
        </authorList>
    </citation>
    <scope>NUCLEOTIDE SEQUENCE [LARGE SCALE GENOMIC DNA]</scope>
    <source>
        <strain evidence="1 2">CBS 209.92</strain>
    </source>
</reference>
<name>A0ABR4GI95_9EURO</name>
<proteinExistence type="predicted"/>
<protein>
    <submittedName>
        <fullName evidence="1">Uncharacterized protein</fullName>
    </submittedName>
</protein>
<comment type="caution">
    <text evidence="1">The sequence shown here is derived from an EMBL/GenBank/DDBJ whole genome shotgun (WGS) entry which is preliminary data.</text>
</comment>
<evidence type="ECO:0000313" key="1">
    <source>
        <dbReference type="EMBL" id="KAL2798240.1"/>
    </source>
</evidence>
<dbReference type="Proteomes" id="UP001610563">
    <property type="component" value="Unassembled WGS sequence"/>
</dbReference>
<keyword evidence="2" id="KW-1185">Reference proteome</keyword>
<accession>A0ABR4GI95</accession>
<organism evidence="1 2">
    <name type="scientific">Aspergillus keveii</name>
    <dbReference type="NCBI Taxonomy" id="714993"/>
    <lineage>
        <taxon>Eukaryota</taxon>
        <taxon>Fungi</taxon>
        <taxon>Dikarya</taxon>
        <taxon>Ascomycota</taxon>
        <taxon>Pezizomycotina</taxon>
        <taxon>Eurotiomycetes</taxon>
        <taxon>Eurotiomycetidae</taxon>
        <taxon>Eurotiales</taxon>
        <taxon>Aspergillaceae</taxon>
        <taxon>Aspergillus</taxon>
        <taxon>Aspergillus subgen. Nidulantes</taxon>
    </lineage>
</organism>
<dbReference type="EMBL" id="JBFTWV010000014">
    <property type="protein sequence ID" value="KAL2798240.1"/>
    <property type="molecule type" value="Genomic_DNA"/>
</dbReference>
<evidence type="ECO:0000313" key="2">
    <source>
        <dbReference type="Proteomes" id="UP001610563"/>
    </source>
</evidence>